<feature type="transmembrane region" description="Helical" evidence="2">
    <location>
        <begin position="1187"/>
        <end position="1206"/>
    </location>
</feature>
<keyword evidence="2" id="KW-1133">Transmembrane helix</keyword>
<dbReference type="SUPFAM" id="SSF56672">
    <property type="entry name" value="DNA/RNA polymerases"/>
    <property type="match status" value="1"/>
</dbReference>
<dbReference type="GO" id="GO:0015074">
    <property type="term" value="P:DNA integration"/>
    <property type="evidence" value="ECO:0007669"/>
    <property type="project" value="InterPro"/>
</dbReference>
<dbReference type="PROSITE" id="PS50994">
    <property type="entry name" value="INTEGRASE"/>
    <property type="match status" value="1"/>
</dbReference>
<feature type="transmembrane region" description="Helical" evidence="2">
    <location>
        <begin position="1061"/>
        <end position="1083"/>
    </location>
</feature>
<keyword evidence="4" id="KW-1185">Reference proteome</keyword>
<reference evidence="4" key="1">
    <citation type="submission" date="2012-04" db="EMBL/GenBank/DDBJ databases">
        <title>The Genome Sequence of Loa loa.</title>
        <authorList>
            <consortium name="The Broad Institute Genome Sequencing Platform"/>
            <consortium name="Broad Institute Genome Sequencing Center for Infectious Disease"/>
            <person name="Nutman T.B."/>
            <person name="Fink D.L."/>
            <person name="Russ C."/>
            <person name="Young S."/>
            <person name="Zeng Q."/>
            <person name="Gargeya S."/>
            <person name="Alvarado L."/>
            <person name="Berlin A."/>
            <person name="Chapman S.B."/>
            <person name="Chen Z."/>
            <person name="Freedman E."/>
            <person name="Gellesch M."/>
            <person name="Goldberg J."/>
            <person name="Griggs A."/>
            <person name="Gujja S."/>
            <person name="Heilman E.R."/>
            <person name="Heiman D."/>
            <person name="Howarth C."/>
            <person name="Mehta T."/>
            <person name="Neiman D."/>
            <person name="Pearson M."/>
            <person name="Roberts A."/>
            <person name="Saif S."/>
            <person name="Shea T."/>
            <person name="Shenoy N."/>
            <person name="Sisk P."/>
            <person name="Stolte C."/>
            <person name="Sykes S."/>
            <person name="White J."/>
            <person name="Yandava C."/>
            <person name="Haas B."/>
            <person name="Henn M.R."/>
            <person name="Nusbaum C."/>
            <person name="Birren B."/>
        </authorList>
    </citation>
    <scope>NUCLEOTIDE SEQUENCE [LARGE SCALE GENOMIC DNA]</scope>
</reference>
<dbReference type="InterPro" id="IPR040676">
    <property type="entry name" value="DUF5641"/>
</dbReference>
<organism evidence="4 5">
    <name type="scientific">Loa loa</name>
    <name type="common">Eye worm</name>
    <name type="synonym">Filaria loa</name>
    <dbReference type="NCBI Taxonomy" id="7209"/>
    <lineage>
        <taxon>Eukaryota</taxon>
        <taxon>Metazoa</taxon>
        <taxon>Ecdysozoa</taxon>
        <taxon>Nematoda</taxon>
        <taxon>Chromadorea</taxon>
        <taxon>Rhabditida</taxon>
        <taxon>Spirurina</taxon>
        <taxon>Spiruromorpha</taxon>
        <taxon>Filarioidea</taxon>
        <taxon>Onchocercidae</taxon>
        <taxon>Loa</taxon>
    </lineage>
</organism>
<dbReference type="Pfam" id="PF05380">
    <property type="entry name" value="Peptidase_A17"/>
    <property type="match status" value="1"/>
</dbReference>
<dbReference type="Proteomes" id="UP000095285">
    <property type="component" value="Unassembled WGS sequence"/>
</dbReference>
<evidence type="ECO:0000256" key="1">
    <source>
        <dbReference type="SAM" id="MobiDB-lite"/>
    </source>
</evidence>
<dbReference type="InterPro" id="IPR041588">
    <property type="entry name" value="Integrase_H2C2"/>
</dbReference>
<dbReference type="InterPro" id="IPR008042">
    <property type="entry name" value="Retrotrans_Pao"/>
</dbReference>
<dbReference type="InterPro" id="IPR036397">
    <property type="entry name" value="RNaseH_sf"/>
</dbReference>
<dbReference type="Pfam" id="PF17921">
    <property type="entry name" value="Integrase_H2C2"/>
    <property type="match status" value="1"/>
</dbReference>
<evidence type="ECO:0000313" key="4">
    <source>
        <dbReference type="Proteomes" id="UP000095285"/>
    </source>
</evidence>
<dbReference type="GO" id="GO:0003676">
    <property type="term" value="F:nucleic acid binding"/>
    <property type="evidence" value="ECO:0007669"/>
    <property type="project" value="InterPro"/>
</dbReference>
<sequence length="1219" mass="142080">MGINDQPNANDDEEALKQFKKSIIKCNGRYRVRWPWKEIKGKLSNNYGLCLNRLKNLIKRLQDYSILDRYDNIIKEQEQLGIIEQVDPDDKVGIIHYLPHHGVLTPNKSTTKLRVVYDASAHIRNFKSLNEALYRGPVLLPNILGVLLRFRMMRSVILADIEKAFLQIEIHPEDRNCTRFLWLHNPKQGVAEGNLKCYRFKRVPFIVISSPFLLSATINFHLEGYDHEPAAEIRKNIYADNIILSAKNTEDALFKYEQTKLIFERAAMNIREFISNDLEFNERIPNHDKANSNKSFLVPSMITCKLFLQLLWKQNKSWDQPLTHQEENQWKSMLQGWPKNIIDLPRFVINPSNQLEIHAFSDASDKAYTAAVYVLNIKKCGKNSTFLIYAKSRIAPVKSITVSRLELLPVLIGVKATQFVLKQLELKDVPVTLWSDSKCTLFWIKNHSELLPRFVQNRVEEIQQADFAFRYIPSVHNPVDVATRGIPPSKLKTYQPWWKGPQWLMEEKDKWPQWEFKYQEDDETNKVIMTTITFKLEKFQIIDEKRFSNWTRMLRATVWVLRFITLTFKGEIAWLKSLSTHKNYMNMENYEITKRILLRQAQSDGLTEDQIRIWNLYYDETDKLWRATSRLENAEITNESKFPIYLPSHHHITGLIIKGKHEELYHAGIGHTLCELRQNFRIPKGRSTVKRIINGCFACRRWRTKPYKLPPMPNLPETRVKRSKPFEQVGLDYMGPITVKHNNKKFKRWIALFTCFTTRAIHLELVENLSAESFMHVLRFISRRGCPKLVLSDNASQFQLVFKLMMEQNGNFLASKGIVWKNIVPKAPWSGGVYEKMIGLTKKALRRAIGRKLLWERELITLITEVEGILNSRPLTYLNFDDYKIIRPINFISPNVPSNVPSNQDCDREEFILHSPNTGDKLINYWSNTLKTLGVFWENWKNEYLINLRERTQRELASARLVDKRIPRAGEIVLLNEPELPRGTWKLVRIETLKLDSDGNIRSATTNLLYPMEVNEEDSDEVRTTKSKDETDDGPIGSRTRGAERKQKLLQTSMVQRASSITLMVTITFSLLIHVTLAGNLILQGDDIMVKGINRTLSIAPCKLKIDVPKSTKLIIDQFKIEKITAELETLSQQQFRNGQYVRPTWSLADEINQESNELSIRFKYRTDKASEFIQEELNNLTTNWKLVSFCISIFILTSILVIVNLKLKLICIVFKCFK</sequence>
<accession>A0A1I7W099</accession>
<name>A0A1I7W099_LOALO</name>
<dbReference type="InterPro" id="IPR012337">
    <property type="entry name" value="RNaseH-like_sf"/>
</dbReference>
<dbReference type="PANTHER" id="PTHR47331">
    <property type="entry name" value="PHD-TYPE DOMAIN-CONTAINING PROTEIN"/>
    <property type="match status" value="1"/>
</dbReference>
<keyword evidence="2" id="KW-0812">Transmembrane</keyword>
<reference evidence="5" key="2">
    <citation type="submission" date="2016-11" db="UniProtKB">
        <authorList>
            <consortium name="WormBaseParasite"/>
        </authorList>
    </citation>
    <scope>IDENTIFICATION</scope>
</reference>
<evidence type="ECO:0000259" key="3">
    <source>
        <dbReference type="PROSITE" id="PS50994"/>
    </source>
</evidence>
<protein>
    <submittedName>
        <fullName evidence="5">Integrase catalytic domain-containing protein</fullName>
    </submittedName>
</protein>
<dbReference type="STRING" id="7209.A0A1I7W099"/>
<dbReference type="WBParaSite" id="EN70_8169">
    <property type="protein sequence ID" value="EN70_8169"/>
    <property type="gene ID" value="EN70_8169"/>
</dbReference>
<feature type="domain" description="Integrase catalytic" evidence="3">
    <location>
        <begin position="721"/>
        <end position="896"/>
    </location>
</feature>
<evidence type="ECO:0000256" key="2">
    <source>
        <dbReference type="SAM" id="Phobius"/>
    </source>
</evidence>
<keyword evidence="2" id="KW-0472">Membrane</keyword>
<dbReference type="Gene3D" id="3.30.70.270">
    <property type="match status" value="1"/>
</dbReference>
<dbReference type="Pfam" id="PF18701">
    <property type="entry name" value="DUF5641"/>
    <property type="match status" value="1"/>
</dbReference>
<dbReference type="AlphaFoldDB" id="A0A1I7W099"/>
<evidence type="ECO:0000313" key="5">
    <source>
        <dbReference type="WBParaSite" id="EN70_8169"/>
    </source>
</evidence>
<dbReference type="Gene3D" id="3.10.10.10">
    <property type="entry name" value="HIV Type 1 Reverse Transcriptase, subunit A, domain 1"/>
    <property type="match status" value="1"/>
</dbReference>
<dbReference type="GO" id="GO:0042575">
    <property type="term" value="C:DNA polymerase complex"/>
    <property type="evidence" value="ECO:0007669"/>
    <property type="project" value="UniProtKB-ARBA"/>
</dbReference>
<dbReference type="InterPro" id="IPR043128">
    <property type="entry name" value="Rev_trsase/Diguanyl_cyclase"/>
</dbReference>
<proteinExistence type="predicted"/>
<feature type="region of interest" description="Disordered" evidence="1">
    <location>
        <begin position="1015"/>
        <end position="1047"/>
    </location>
</feature>
<dbReference type="InterPro" id="IPR043502">
    <property type="entry name" value="DNA/RNA_pol_sf"/>
</dbReference>
<dbReference type="SUPFAM" id="SSF53098">
    <property type="entry name" value="Ribonuclease H-like"/>
    <property type="match status" value="1"/>
</dbReference>
<dbReference type="Gene3D" id="3.30.420.10">
    <property type="entry name" value="Ribonuclease H-like superfamily/Ribonuclease H"/>
    <property type="match status" value="1"/>
</dbReference>
<dbReference type="InterPro" id="IPR001584">
    <property type="entry name" value="Integrase_cat-core"/>
</dbReference>